<organism evidence="7 8">
    <name type="scientific">Bifidobacterium breve MCC 1114</name>
    <dbReference type="NCBI Taxonomy" id="1365964"/>
    <lineage>
        <taxon>Bacteria</taxon>
        <taxon>Bacillati</taxon>
        <taxon>Actinomycetota</taxon>
        <taxon>Actinomycetes</taxon>
        <taxon>Bifidobacteriales</taxon>
        <taxon>Bifidobacteriaceae</taxon>
        <taxon>Bifidobacterium</taxon>
    </lineage>
</organism>
<evidence type="ECO:0000259" key="6">
    <source>
        <dbReference type="PROSITE" id="PS50850"/>
    </source>
</evidence>
<keyword evidence="3 5" id="KW-1133">Transmembrane helix</keyword>
<feature type="transmembrane region" description="Helical" evidence="5">
    <location>
        <begin position="47"/>
        <end position="68"/>
    </location>
</feature>
<evidence type="ECO:0000256" key="1">
    <source>
        <dbReference type="ARBA" id="ARBA00004651"/>
    </source>
</evidence>
<dbReference type="Gene3D" id="1.20.1250.20">
    <property type="entry name" value="MFS general substrate transporter like domains"/>
    <property type="match status" value="1"/>
</dbReference>
<evidence type="ECO:0000256" key="4">
    <source>
        <dbReference type="ARBA" id="ARBA00023136"/>
    </source>
</evidence>
<comment type="subcellular location">
    <subcellularLocation>
        <location evidence="1">Cell membrane</location>
        <topology evidence="1">Multi-pass membrane protein</topology>
    </subcellularLocation>
</comment>
<feature type="transmembrane region" description="Helical" evidence="5">
    <location>
        <begin position="377"/>
        <end position="395"/>
    </location>
</feature>
<feature type="transmembrane region" description="Helical" evidence="5">
    <location>
        <begin position="139"/>
        <end position="161"/>
    </location>
</feature>
<feature type="transmembrane region" description="Helical" evidence="5">
    <location>
        <begin position="14"/>
        <end position="35"/>
    </location>
</feature>
<evidence type="ECO:0000256" key="5">
    <source>
        <dbReference type="SAM" id="Phobius"/>
    </source>
</evidence>
<dbReference type="InterPro" id="IPR020846">
    <property type="entry name" value="MFS_dom"/>
</dbReference>
<proteinExistence type="predicted"/>
<protein>
    <submittedName>
        <fullName evidence="7">MFS transporter</fullName>
    </submittedName>
</protein>
<feature type="transmembrane region" description="Helical" evidence="5">
    <location>
        <begin position="80"/>
        <end position="98"/>
    </location>
</feature>
<accession>A0A0L7CX83</accession>
<name>A0A0L7CX83_BIFBR</name>
<comment type="caution">
    <text evidence="7">The sequence shown here is derived from an EMBL/GenBank/DDBJ whole genome shotgun (WGS) entry which is preliminary data.</text>
</comment>
<dbReference type="GO" id="GO:0022857">
    <property type="term" value="F:transmembrane transporter activity"/>
    <property type="evidence" value="ECO:0007669"/>
    <property type="project" value="InterPro"/>
</dbReference>
<dbReference type="InterPro" id="IPR036259">
    <property type="entry name" value="MFS_trans_sf"/>
</dbReference>
<feature type="transmembrane region" description="Helical" evidence="5">
    <location>
        <begin position="352"/>
        <end position="371"/>
    </location>
</feature>
<feature type="transmembrane region" description="Helical" evidence="5">
    <location>
        <begin position="222"/>
        <end position="247"/>
    </location>
</feature>
<sequence length="401" mass="42279">MIQRYSQGMSARRIFPILLIAEGLCLSGMSVDLTITSLAGSSLAPAPWMATFPIACIFIGTVIGTPAMGRLVGRFGYRQVFVFGALLAVLGGISSATALRFHQFPLLCIGTFCVGIYQSGTNYYRYAAADSMPGKESKAINGILSAGAIASIIGPVLATFFGTATSIEYEGSYYVVSVLAACAVIVLLVLPKIQSPTPSHMRDKAIASTTPNYPALLTRPRFVLGATISFVASFVMVLVMSGAPIVLESTFSQNAQTRMVAMQLHMVGMYLPTLFAIFIFHKKNSEMAQALTGLIVGMLGTVVALAASASYAVTLDLLLIGISWSLCYAAGSALLTKSYAESERSWARGVGELAPVLGQVLGSVLAGVLLAAGWKTVFVTVLAMIVCALIAMAGYRNKIKS</sequence>
<gene>
    <name evidence="7" type="ORF">BBM1114_08090</name>
</gene>
<dbReference type="InterPro" id="IPR011701">
    <property type="entry name" value="MFS"/>
</dbReference>
<feature type="transmembrane region" description="Helical" evidence="5">
    <location>
        <begin position="173"/>
        <end position="193"/>
    </location>
</feature>
<dbReference type="PANTHER" id="PTHR23534:SF1">
    <property type="entry name" value="MAJOR FACILITATOR SUPERFAMILY PROTEIN"/>
    <property type="match status" value="1"/>
</dbReference>
<keyword evidence="4 5" id="KW-0472">Membrane</keyword>
<dbReference type="EMBL" id="AVQC01000015">
    <property type="protein sequence ID" value="KOA64355.1"/>
    <property type="molecule type" value="Genomic_DNA"/>
</dbReference>
<dbReference type="AlphaFoldDB" id="A0A0L7CX83"/>
<dbReference type="Proteomes" id="UP000036802">
    <property type="component" value="Unassembled WGS sequence"/>
</dbReference>
<dbReference type="GO" id="GO:0005886">
    <property type="term" value="C:plasma membrane"/>
    <property type="evidence" value="ECO:0007669"/>
    <property type="project" value="UniProtKB-SubCell"/>
</dbReference>
<evidence type="ECO:0000313" key="7">
    <source>
        <dbReference type="EMBL" id="KOA64355.1"/>
    </source>
</evidence>
<dbReference type="Pfam" id="PF07690">
    <property type="entry name" value="MFS_1"/>
    <property type="match status" value="1"/>
</dbReference>
<feature type="transmembrane region" description="Helical" evidence="5">
    <location>
        <begin position="104"/>
        <end position="127"/>
    </location>
</feature>
<evidence type="ECO:0000256" key="3">
    <source>
        <dbReference type="ARBA" id="ARBA00022989"/>
    </source>
</evidence>
<dbReference type="PATRIC" id="fig|1365964.3.peg.1638"/>
<feature type="domain" description="Major facilitator superfamily (MFS) profile" evidence="6">
    <location>
        <begin position="1"/>
        <end position="400"/>
    </location>
</feature>
<keyword evidence="2 5" id="KW-0812">Transmembrane</keyword>
<feature type="transmembrane region" description="Helical" evidence="5">
    <location>
        <begin position="291"/>
        <end position="311"/>
    </location>
</feature>
<evidence type="ECO:0000256" key="2">
    <source>
        <dbReference type="ARBA" id="ARBA00022692"/>
    </source>
</evidence>
<evidence type="ECO:0000313" key="8">
    <source>
        <dbReference type="Proteomes" id="UP000036802"/>
    </source>
</evidence>
<dbReference type="PROSITE" id="PS50850">
    <property type="entry name" value="MFS"/>
    <property type="match status" value="1"/>
</dbReference>
<dbReference type="PANTHER" id="PTHR23534">
    <property type="entry name" value="MFS PERMEASE"/>
    <property type="match status" value="1"/>
</dbReference>
<dbReference type="SUPFAM" id="SSF103473">
    <property type="entry name" value="MFS general substrate transporter"/>
    <property type="match status" value="1"/>
</dbReference>
<feature type="transmembrane region" description="Helical" evidence="5">
    <location>
        <begin position="259"/>
        <end position="279"/>
    </location>
</feature>
<feature type="transmembrane region" description="Helical" evidence="5">
    <location>
        <begin position="317"/>
        <end position="340"/>
    </location>
</feature>
<reference evidence="7 8" key="1">
    <citation type="journal article" date="2015" name="Int J Genomics">
        <title>Comparative Genomics Revealed Genetic Diversity and Species/Strain-Level Differences in Carbohydrate Metabolism of Three Probiotic Bifidobacterial Species.</title>
        <authorList>
            <person name="Odamaki T."/>
            <person name="Horigome A."/>
            <person name="Sugahara H."/>
            <person name="Hashikura N."/>
            <person name="Minami J."/>
            <person name="Xiao J.Z."/>
            <person name="Abe F."/>
        </authorList>
    </citation>
    <scope>NUCLEOTIDE SEQUENCE [LARGE SCALE GENOMIC DNA]</scope>
    <source>
        <strain evidence="7 8">MCC 1114</strain>
    </source>
</reference>